<dbReference type="AlphaFoldDB" id="A0A150MDN7"/>
<evidence type="ECO:0000313" key="2">
    <source>
        <dbReference type="EMBL" id="KYD22670.1"/>
    </source>
</evidence>
<comment type="caution">
    <text evidence="2">The sequence shown here is derived from an EMBL/GenBank/DDBJ whole genome shotgun (WGS) entry which is preliminary data.</text>
</comment>
<organism evidence="2 3">
    <name type="scientific">Caldibacillus debilis</name>
    <dbReference type="NCBI Taxonomy" id="301148"/>
    <lineage>
        <taxon>Bacteria</taxon>
        <taxon>Bacillati</taxon>
        <taxon>Bacillota</taxon>
        <taxon>Bacilli</taxon>
        <taxon>Bacillales</taxon>
        <taxon>Bacillaceae</taxon>
        <taxon>Caldibacillus</taxon>
    </lineage>
</organism>
<evidence type="ECO:0000256" key="1">
    <source>
        <dbReference type="SAM" id="MobiDB-lite"/>
    </source>
</evidence>
<dbReference type="Proteomes" id="UP000075683">
    <property type="component" value="Unassembled WGS sequence"/>
</dbReference>
<name>A0A150MDN7_9BACI</name>
<protein>
    <submittedName>
        <fullName evidence="2">Uncharacterized protein</fullName>
    </submittedName>
</protein>
<feature type="region of interest" description="Disordered" evidence="1">
    <location>
        <begin position="23"/>
        <end position="47"/>
    </location>
</feature>
<dbReference type="STRING" id="301148.B4135_1153"/>
<dbReference type="EMBL" id="LQYT01000009">
    <property type="protein sequence ID" value="KYD22670.1"/>
    <property type="molecule type" value="Genomic_DNA"/>
</dbReference>
<accession>A0A150MDN7</accession>
<gene>
    <name evidence="2" type="ORF">B4135_1153</name>
</gene>
<proteinExistence type="predicted"/>
<evidence type="ECO:0000313" key="3">
    <source>
        <dbReference type="Proteomes" id="UP000075683"/>
    </source>
</evidence>
<reference evidence="2 3" key="1">
    <citation type="submission" date="2016-01" db="EMBL/GenBank/DDBJ databases">
        <title>Draft Genome Sequences of Seven Thermophilic Sporeformers Isolated from Foods.</title>
        <authorList>
            <person name="Berendsen E.M."/>
            <person name="Wells-Bennik M.H."/>
            <person name="Krawcyk A.O."/>
            <person name="De Jong A."/>
            <person name="Holsappel S."/>
            <person name="Eijlander R.T."/>
            <person name="Kuipers O.P."/>
        </authorList>
    </citation>
    <scope>NUCLEOTIDE SEQUENCE [LARGE SCALE GENOMIC DNA]</scope>
    <source>
        <strain evidence="2 3">B4135</strain>
    </source>
</reference>
<sequence>MEFYPLFPITEAVSSLPLLFAHSGNDAKTKGRPRKSTGIFWKRDTARNRRERGKSSFAEWGKRMFGTFFSGKRKDSPTVRYPLLSKSRFRME</sequence>